<accession>A0A382I8A4</accession>
<dbReference type="EMBL" id="UINC01065814">
    <property type="protein sequence ID" value="SVB95870.1"/>
    <property type="molecule type" value="Genomic_DNA"/>
</dbReference>
<feature type="non-terminal residue" evidence="1">
    <location>
        <position position="1"/>
    </location>
</feature>
<reference evidence="1" key="1">
    <citation type="submission" date="2018-05" db="EMBL/GenBank/DDBJ databases">
        <authorList>
            <person name="Lanie J.A."/>
            <person name="Ng W.-L."/>
            <person name="Kazmierczak K.M."/>
            <person name="Andrzejewski T.M."/>
            <person name="Davidsen T.M."/>
            <person name="Wayne K.J."/>
            <person name="Tettelin H."/>
            <person name="Glass J.I."/>
            <person name="Rusch D."/>
            <person name="Podicherti R."/>
            <person name="Tsui H.-C.T."/>
            <person name="Winkler M.E."/>
        </authorList>
    </citation>
    <scope>NUCLEOTIDE SEQUENCE</scope>
</reference>
<name>A0A382I8A4_9ZZZZ</name>
<organism evidence="1">
    <name type="scientific">marine metagenome</name>
    <dbReference type="NCBI Taxonomy" id="408172"/>
    <lineage>
        <taxon>unclassified sequences</taxon>
        <taxon>metagenomes</taxon>
        <taxon>ecological metagenomes</taxon>
    </lineage>
</organism>
<sequence length="36" mass="4204">HPRLNQAPATGQLRIEAKLSLRLLKWPCLLGHLRRF</sequence>
<evidence type="ECO:0000313" key="1">
    <source>
        <dbReference type="EMBL" id="SVB95870.1"/>
    </source>
</evidence>
<gene>
    <name evidence="1" type="ORF">METZ01_LOCUS248724</name>
</gene>
<protein>
    <submittedName>
        <fullName evidence="1">Uncharacterized protein</fullName>
    </submittedName>
</protein>
<dbReference type="AlphaFoldDB" id="A0A382I8A4"/>
<proteinExistence type="predicted"/>